<dbReference type="WBParaSite" id="JU765_v2.g15962.t1">
    <property type="protein sequence ID" value="JU765_v2.g15962.t1"/>
    <property type="gene ID" value="JU765_v2.g15962"/>
</dbReference>
<dbReference type="Proteomes" id="UP000887576">
    <property type="component" value="Unplaced"/>
</dbReference>
<evidence type="ECO:0000313" key="2">
    <source>
        <dbReference type="WBParaSite" id="JU765_v2.g15962.t1"/>
    </source>
</evidence>
<evidence type="ECO:0000313" key="1">
    <source>
        <dbReference type="Proteomes" id="UP000887576"/>
    </source>
</evidence>
<organism evidence="1 2">
    <name type="scientific">Panagrolaimus sp. JU765</name>
    <dbReference type="NCBI Taxonomy" id="591449"/>
    <lineage>
        <taxon>Eukaryota</taxon>
        <taxon>Metazoa</taxon>
        <taxon>Ecdysozoa</taxon>
        <taxon>Nematoda</taxon>
        <taxon>Chromadorea</taxon>
        <taxon>Rhabditida</taxon>
        <taxon>Tylenchina</taxon>
        <taxon>Panagrolaimomorpha</taxon>
        <taxon>Panagrolaimoidea</taxon>
        <taxon>Panagrolaimidae</taxon>
        <taxon>Panagrolaimus</taxon>
    </lineage>
</organism>
<accession>A0AC34QFZ6</accession>
<sequence>MRILLLFLVTSTIAFPINMVIPRLTWLKPGIFPWENRQITENVIMEHLPADFVPEYDSIQNEQDIDGSIEEHVFDLPTDDPGTYR</sequence>
<protein>
    <submittedName>
        <fullName evidence="2">Uncharacterized protein</fullName>
    </submittedName>
</protein>
<proteinExistence type="predicted"/>
<reference evidence="2" key="1">
    <citation type="submission" date="2022-11" db="UniProtKB">
        <authorList>
            <consortium name="WormBaseParasite"/>
        </authorList>
    </citation>
    <scope>IDENTIFICATION</scope>
</reference>
<name>A0AC34QFZ6_9BILA</name>